<feature type="chain" id="PRO_5011534496" description="DUF4136 domain-containing protein" evidence="1">
    <location>
        <begin position="19"/>
        <end position="190"/>
    </location>
</feature>
<feature type="domain" description="DUF4136" evidence="2">
    <location>
        <begin position="31"/>
        <end position="179"/>
    </location>
</feature>
<dbReference type="AlphaFoldDB" id="A0A1G6T498"/>
<evidence type="ECO:0000256" key="1">
    <source>
        <dbReference type="SAM" id="SignalP"/>
    </source>
</evidence>
<evidence type="ECO:0000313" key="4">
    <source>
        <dbReference type="Proteomes" id="UP000199060"/>
    </source>
</evidence>
<accession>A0A1G6T498</accession>
<dbReference type="RefSeq" id="WP_087939787.1">
    <property type="nucleotide sequence ID" value="NZ_FNAC01000020.1"/>
</dbReference>
<keyword evidence="1" id="KW-0732">Signal</keyword>
<dbReference type="InterPro" id="IPR025411">
    <property type="entry name" value="DUF4136"/>
</dbReference>
<gene>
    <name evidence="3" type="ORF">SAMN04488104_102060</name>
</gene>
<dbReference type="Gene3D" id="3.30.160.670">
    <property type="match status" value="1"/>
</dbReference>
<dbReference type="EMBL" id="FNAC01000020">
    <property type="protein sequence ID" value="SDD23849.1"/>
    <property type="molecule type" value="Genomic_DNA"/>
</dbReference>
<dbReference type="PROSITE" id="PS51257">
    <property type="entry name" value="PROKAR_LIPOPROTEIN"/>
    <property type="match status" value="1"/>
</dbReference>
<organism evidence="3 4">
    <name type="scientific">Algoriphagus faecimaris</name>
    <dbReference type="NCBI Taxonomy" id="686796"/>
    <lineage>
        <taxon>Bacteria</taxon>
        <taxon>Pseudomonadati</taxon>
        <taxon>Bacteroidota</taxon>
        <taxon>Cytophagia</taxon>
        <taxon>Cytophagales</taxon>
        <taxon>Cyclobacteriaceae</taxon>
        <taxon>Algoriphagus</taxon>
    </lineage>
</organism>
<protein>
    <recommendedName>
        <fullName evidence="2">DUF4136 domain-containing protein</fullName>
    </recommendedName>
</protein>
<dbReference type="Proteomes" id="UP000199060">
    <property type="component" value="Unassembled WGS sequence"/>
</dbReference>
<dbReference type="STRING" id="686796.SAMN04488104_102060"/>
<dbReference type="OrthoDB" id="837372at2"/>
<evidence type="ECO:0000259" key="2">
    <source>
        <dbReference type="Pfam" id="PF13590"/>
    </source>
</evidence>
<proteinExistence type="predicted"/>
<sequence>MRRIIAFISLVLISSCSAIEIFKENTEIRPNSSYGTFVIVNEEVGMSGFSDPALDELVQKEIRTLLEGQGMIYEKRTPDLVIRYTSNEDLRQREMVNNNPFPMWGYRVWDPWLYNPYMMNNNLNRSRTREYELLQVILDFIDPEKDKFLMTLTGVTEVGNPKTKKRKVVKSTEKILERFILELNATSNTP</sequence>
<feature type="signal peptide" evidence="1">
    <location>
        <begin position="1"/>
        <end position="18"/>
    </location>
</feature>
<evidence type="ECO:0000313" key="3">
    <source>
        <dbReference type="EMBL" id="SDD23849.1"/>
    </source>
</evidence>
<keyword evidence="4" id="KW-1185">Reference proteome</keyword>
<reference evidence="4" key="1">
    <citation type="submission" date="2016-10" db="EMBL/GenBank/DDBJ databases">
        <authorList>
            <person name="Varghese N."/>
            <person name="Submissions S."/>
        </authorList>
    </citation>
    <scope>NUCLEOTIDE SEQUENCE [LARGE SCALE GENOMIC DNA]</scope>
    <source>
        <strain evidence="4">DSM 23095</strain>
    </source>
</reference>
<name>A0A1G6T498_9BACT</name>
<dbReference type="Pfam" id="PF13590">
    <property type="entry name" value="DUF4136"/>
    <property type="match status" value="1"/>
</dbReference>